<dbReference type="EMBL" id="CAXAMN010023406">
    <property type="protein sequence ID" value="CAK9077428.1"/>
    <property type="molecule type" value="Genomic_DNA"/>
</dbReference>
<sequence>MAFCDQLRLGQSDAGREEATRLGLPWRSAAIRCWMALIGLCEVQCVISHYGMASLEPLARLFKRKPVAFSEGSREVLGQSVAVAQLIPGPAAMWKEAAGQSAGHMASPSTVAKEVLESGLITKISWPLTADLAAAMVVVWDSLRKLQRSQSEEFAPIWFQKDPSFTGPNGSNVGSEDSRVAICRKDGQEVGAELVPVGKEETALSLRAKHALVASRLLQTLLEKGEGALPKLEKVVRVQGLGNSLNRVRRCKDSVDRYIRGSLFPPHDPAVVEVPGKSETYFIESMEQFNDFRMKVLEESGTRGLRLNQRSYAADTHWYSNVGGSIVKMGDSDIHMPLKTSEKKHKAIIPGAALGARKKLRMNEPLIGPNAERYCSAALASGWIGVEGPYVRGGGEVDPLAG</sequence>
<organism evidence="1 2">
    <name type="scientific">Durusdinium trenchii</name>
    <dbReference type="NCBI Taxonomy" id="1381693"/>
    <lineage>
        <taxon>Eukaryota</taxon>
        <taxon>Sar</taxon>
        <taxon>Alveolata</taxon>
        <taxon>Dinophyceae</taxon>
        <taxon>Suessiales</taxon>
        <taxon>Symbiodiniaceae</taxon>
        <taxon>Durusdinium</taxon>
    </lineage>
</organism>
<evidence type="ECO:0000313" key="2">
    <source>
        <dbReference type="Proteomes" id="UP001642484"/>
    </source>
</evidence>
<protein>
    <submittedName>
        <fullName evidence="1">Uncharacterized protein</fullName>
    </submittedName>
</protein>
<comment type="caution">
    <text evidence="1">The sequence shown here is derived from an EMBL/GenBank/DDBJ whole genome shotgun (WGS) entry which is preliminary data.</text>
</comment>
<evidence type="ECO:0000313" key="1">
    <source>
        <dbReference type="EMBL" id="CAK9077428.1"/>
    </source>
</evidence>
<keyword evidence="2" id="KW-1185">Reference proteome</keyword>
<dbReference type="Proteomes" id="UP001642484">
    <property type="component" value="Unassembled WGS sequence"/>
</dbReference>
<reference evidence="1 2" key="1">
    <citation type="submission" date="2024-02" db="EMBL/GenBank/DDBJ databases">
        <authorList>
            <person name="Chen Y."/>
            <person name="Shah S."/>
            <person name="Dougan E. K."/>
            <person name="Thang M."/>
            <person name="Chan C."/>
        </authorList>
    </citation>
    <scope>NUCLEOTIDE SEQUENCE [LARGE SCALE GENOMIC DNA]</scope>
</reference>
<name>A0ABP0PN15_9DINO</name>
<proteinExistence type="predicted"/>
<accession>A0ABP0PN15</accession>
<gene>
    <name evidence="1" type="ORF">CCMP2556_LOCUS38179</name>
</gene>